<proteinExistence type="predicted"/>
<dbReference type="EMBL" id="CABHMZ010000005">
    <property type="protein sequence ID" value="VUW93734.1"/>
    <property type="molecule type" value="Genomic_DNA"/>
</dbReference>
<accession>A0A564SF17</accession>
<sequence length="127" mass="15091">MGQKTITGKMAISKEDYSQLTALAKEGITSRAEISELEQSANYYRQKYFDCANALERMKTKYNELKEKCRPFLQALEHFPEVAKLFTEKVKQLFSFKEAQERTEKEAREKERQERIKARRNKRGMER</sequence>
<gene>
    <name evidence="2" type="ORF">SCSS39_00454</name>
</gene>
<feature type="compositionally biased region" description="Basic residues" evidence="1">
    <location>
        <begin position="117"/>
        <end position="127"/>
    </location>
</feature>
<evidence type="ECO:0008006" key="4">
    <source>
        <dbReference type="Google" id="ProtNLM"/>
    </source>
</evidence>
<organism evidence="2 3">
    <name type="scientific">Streptococcus constellatus</name>
    <dbReference type="NCBI Taxonomy" id="76860"/>
    <lineage>
        <taxon>Bacteria</taxon>
        <taxon>Bacillati</taxon>
        <taxon>Bacillota</taxon>
        <taxon>Bacilli</taxon>
        <taxon>Lactobacillales</taxon>
        <taxon>Streptococcaceae</taxon>
        <taxon>Streptococcus</taxon>
        <taxon>Streptococcus anginosus group</taxon>
    </lineage>
</organism>
<feature type="compositionally biased region" description="Basic and acidic residues" evidence="1">
    <location>
        <begin position="100"/>
        <end position="116"/>
    </location>
</feature>
<feature type="region of interest" description="Disordered" evidence="1">
    <location>
        <begin position="100"/>
        <end position="127"/>
    </location>
</feature>
<evidence type="ECO:0000313" key="2">
    <source>
        <dbReference type="EMBL" id="VUW93734.1"/>
    </source>
</evidence>
<reference evidence="2 3" key="1">
    <citation type="submission" date="2019-07" db="EMBL/GenBank/DDBJ databases">
        <authorList>
            <person name="Hibberd C M."/>
            <person name="Gehrig L. J."/>
            <person name="Chang H.-W."/>
            <person name="Venkatesh S."/>
        </authorList>
    </citation>
    <scope>NUCLEOTIDE SEQUENCE [LARGE SCALE GENOMIC DNA]</scope>
    <source>
        <strain evidence="2">Streptococcus_constellatus_SS_Bg39</strain>
    </source>
</reference>
<dbReference type="AlphaFoldDB" id="A0A564SF17"/>
<name>A0A564SF17_STRCV</name>
<evidence type="ECO:0000256" key="1">
    <source>
        <dbReference type="SAM" id="MobiDB-lite"/>
    </source>
</evidence>
<protein>
    <recommendedName>
        <fullName evidence="4">Plasmid recombination enzyme</fullName>
    </recommendedName>
</protein>
<dbReference type="RefSeq" id="WP_260843530.1">
    <property type="nucleotide sequence ID" value="NZ_CABHMZ010000005.1"/>
</dbReference>
<evidence type="ECO:0000313" key="3">
    <source>
        <dbReference type="Proteomes" id="UP000385544"/>
    </source>
</evidence>
<dbReference type="Proteomes" id="UP000385544">
    <property type="component" value="Unassembled WGS sequence"/>
</dbReference>